<keyword evidence="3" id="KW-1185">Reference proteome</keyword>
<feature type="transmembrane region" description="Helical" evidence="1">
    <location>
        <begin position="6"/>
        <end position="26"/>
    </location>
</feature>
<feature type="transmembrane region" description="Helical" evidence="1">
    <location>
        <begin position="38"/>
        <end position="56"/>
    </location>
</feature>
<comment type="caution">
    <text evidence="2">The sequence shown here is derived from an EMBL/GenBank/DDBJ whole genome shotgun (WGS) entry which is preliminary data.</text>
</comment>
<keyword evidence="1" id="KW-1133">Transmembrane helix</keyword>
<name>A0A315XNT5_9EURY</name>
<dbReference type="Proteomes" id="UP000251717">
    <property type="component" value="Unassembled WGS sequence"/>
</dbReference>
<keyword evidence="1" id="KW-0472">Membrane</keyword>
<evidence type="ECO:0000256" key="1">
    <source>
        <dbReference type="SAM" id="Phobius"/>
    </source>
</evidence>
<gene>
    <name evidence="2" type="ORF">MBBTH_07780</name>
</gene>
<sequence length="104" mass="11331">MDYVNLVILGCALVTFIPRLIPALFIDKLNFSPKFEKFLNLIPYTALAALICPGVLTVDNQLWYIGLIGAIVAAGLAWKKVPLGAIVILTVVILIAVYSIVPMF</sequence>
<keyword evidence="1" id="KW-0812">Transmembrane</keyword>
<organism evidence="2 3">
    <name type="scientific">Methanobrevibacter thaueri</name>
    <dbReference type="NCBI Taxonomy" id="190975"/>
    <lineage>
        <taxon>Archaea</taxon>
        <taxon>Methanobacteriati</taxon>
        <taxon>Methanobacteriota</taxon>
        <taxon>Methanomada group</taxon>
        <taxon>Methanobacteria</taxon>
        <taxon>Methanobacteriales</taxon>
        <taxon>Methanobacteriaceae</taxon>
        <taxon>Methanobrevibacter</taxon>
    </lineage>
</organism>
<dbReference type="InterPro" id="IPR008407">
    <property type="entry name" value="Brnchd-chn_aa_trnsp_AzlD"/>
</dbReference>
<protein>
    <submittedName>
        <fullName evidence="2">Branched-chain amino acid transport protein AzlD</fullName>
    </submittedName>
</protein>
<dbReference type="RefSeq" id="WP_116591761.1">
    <property type="nucleotide sequence ID" value="NZ_JBGUNC010000030.1"/>
</dbReference>
<evidence type="ECO:0000313" key="2">
    <source>
        <dbReference type="EMBL" id="PWB87623.1"/>
    </source>
</evidence>
<proteinExistence type="predicted"/>
<dbReference type="Pfam" id="PF05437">
    <property type="entry name" value="AzlD"/>
    <property type="match status" value="1"/>
</dbReference>
<dbReference type="AlphaFoldDB" id="A0A315XNT5"/>
<accession>A0A315XNT5</accession>
<reference evidence="2 3" key="1">
    <citation type="submission" date="2017-03" db="EMBL/GenBank/DDBJ databases">
        <title>Genome sequence of Methanobrevibacter thaueri.</title>
        <authorList>
            <person name="Poehlein A."/>
            <person name="Seedorf H."/>
            <person name="Daniel R."/>
        </authorList>
    </citation>
    <scope>NUCLEOTIDE SEQUENCE [LARGE SCALE GENOMIC DNA]</scope>
    <source>
        <strain evidence="2 3">DSM 11995</strain>
    </source>
</reference>
<dbReference type="EMBL" id="MZGS01000018">
    <property type="protein sequence ID" value="PWB87623.1"/>
    <property type="molecule type" value="Genomic_DNA"/>
</dbReference>
<feature type="transmembrane region" description="Helical" evidence="1">
    <location>
        <begin position="83"/>
        <end position="101"/>
    </location>
</feature>
<feature type="transmembrane region" description="Helical" evidence="1">
    <location>
        <begin position="62"/>
        <end position="78"/>
    </location>
</feature>
<evidence type="ECO:0000313" key="3">
    <source>
        <dbReference type="Proteomes" id="UP000251717"/>
    </source>
</evidence>